<evidence type="ECO:0000313" key="2">
    <source>
        <dbReference type="EMBL" id="PWJ77252.1"/>
    </source>
</evidence>
<keyword evidence="1" id="KW-0472">Membrane</keyword>
<dbReference type="EMBL" id="QGGY01000003">
    <property type="protein sequence ID" value="PWJ77252.1"/>
    <property type="molecule type" value="Genomic_DNA"/>
</dbReference>
<dbReference type="Pfam" id="PF16962">
    <property type="entry name" value="ABC_export"/>
    <property type="match status" value="1"/>
</dbReference>
<feature type="transmembrane region" description="Helical" evidence="1">
    <location>
        <begin position="58"/>
        <end position="78"/>
    </location>
</feature>
<feature type="transmembrane region" description="Helical" evidence="1">
    <location>
        <begin position="138"/>
        <end position="160"/>
    </location>
</feature>
<comment type="caution">
    <text evidence="2">The sequence shown here is derived from an EMBL/GenBank/DDBJ whole genome shotgun (WGS) entry which is preliminary data.</text>
</comment>
<name>A0AB73T6M1_9FIRM</name>
<keyword evidence="3" id="KW-1185">Reference proteome</keyword>
<feature type="transmembrane region" description="Helical" evidence="1">
    <location>
        <begin position="356"/>
        <end position="374"/>
    </location>
</feature>
<evidence type="ECO:0000256" key="1">
    <source>
        <dbReference type="SAM" id="Phobius"/>
    </source>
</evidence>
<feature type="transmembrane region" description="Helical" evidence="1">
    <location>
        <begin position="25"/>
        <end position="46"/>
    </location>
</feature>
<sequence>MGGLRYLYLTSMKNRIKRALHKPVTYVYLLIGIFYIGFLASALGPMLTQWGMDTPKGLVFILSFVCCFFTPAGLASYAKRKGMLFRPSDVHFVFSSPVNPKTVLVYTQLKQYLMGFVLNSALAIIGIVFFEIAPWKMALYFVLAFVVQNILESSLVVLLYGNERFSDNTMKWVARGLYLLIAALLLFAAYLFFFVEPSFAVLGLFLDHPFVQCIPIIGWNIAFIRLLILGPTTVNVICTILYLVSACLLFVLAKRMKCTGAYYEDAMKFADDYQELLNKKMQGESGRLGKKQSFKQASVEYKGGGAKAIFYRQLLEYKKNRTFIFSWMTLVNLAVSGFLIYAVVTGKKEGLDMTAQYFLLPGAAAYIAFLFSAYKTKWAKELENPYTYLIPDTPFRKLWYATLMEHIRAVIDGLALILPFAIAVKMSPVLILLNLLLYVCLLGNKLYFNVLSEALLGDVLGATGKSFLRMFGQMIVISLAIIIAVIIWALTESYELAFCGILVYMIIITVLLAIGGSFSFSKMETL</sequence>
<proteinExistence type="predicted"/>
<feature type="transmembrane region" description="Helical" evidence="1">
    <location>
        <begin position="429"/>
        <end position="450"/>
    </location>
</feature>
<accession>A0AB73T6M1</accession>
<dbReference type="Proteomes" id="UP000245412">
    <property type="component" value="Unassembled WGS sequence"/>
</dbReference>
<feature type="transmembrane region" description="Helical" evidence="1">
    <location>
        <begin position="324"/>
        <end position="344"/>
    </location>
</feature>
<feature type="transmembrane region" description="Helical" evidence="1">
    <location>
        <begin position="470"/>
        <end position="490"/>
    </location>
</feature>
<dbReference type="InterPro" id="IPR031584">
    <property type="entry name" value="Put_ABC_export"/>
</dbReference>
<protein>
    <submittedName>
        <fullName evidence="2">ABC exporter</fullName>
    </submittedName>
</protein>
<feature type="transmembrane region" description="Helical" evidence="1">
    <location>
        <begin position="172"/>
        <end position="193"/>
    </location>
</feature>
<feature type="transmembrane region" description="Helical" evidence="1">
    <location>
        <begin position="234"/>
        <end position="253"/>
    </location>
</feature>
<keyword evidence="1" id="KW-0812">Transmembrane</keyword>
<organism evidence="2 3">
    <name type="scientific">Murimonas intestini</name>
    <dbReference type="NCBI Taxonomy" id="1337051"/>
    <lineage>
        <taxon>Bacteria</taxon>
        <taxon>Bacillati</taxon>
        <taxon>Bacillota</taxon>
        <taxon>Clostridia</taxon>
        <taxon>Lachnospirales</taxon>
        <taxon>Lachnospiraceae</taxon>
        <taxon>Murimonas</taxon>
    </lineage>
</organism>
<dbReference type="AlphaFoldDB" id="A0AB73T6M1"/>
<dbReference type="RefSeq" id="WP_109625365.1">
    <property type="nucleotide sequence ID" value="NZ_JANKBI010000002.1"/>
</dbReference>
<keyword evidence="1" id="KW-1133">Transmembrane helix</keyword>
<evidence type="ECO:0000313" key="3">
    <source>
        <dbReference type="Proteomes" id="UP000245412"/>
    </source>
</evidence>
<reference evidence="2 3" key="1">
    <citation type="submission" date="2018-05" db="EMBL/GenBank/DDBJ databases">
        <authorList>
            <person name="Goeker M."/>
            <person name="Huntemann M."/>
            <person name="Clum A."/>
            <person name="Pillay M."/>
            <person name="Palaniappan K."/>
            <person name="Varghese N."/>
            <person name="Mikhailova N."/>
            <person name="Stamatis D."/>
            <person name="Reddy T."/>
            <person name="Daum C."/>
            <person name="Shapiro N."/>
            <person name="Ivanova N."/>
            <person name="Kyrpides N."/>
            <person name="Woyke T."/>
        </authorList>
    </citation>
    <scope>NUCLEOTIDE SEQUENCE [LARGE SCALE GENOMIC DNA]</scope>
    <source>
        <strain evidence="2 3">DSM 26524</strain>
    </source>
</reference>
<gene>
    <name evidence="2" type="ORF">C7383_10393</name>
</gene>
<feature type="transmembrane region" description="Helical" evidence="1">
    <location>
        <begin position="497"/>
        <end position="520"/>
    </location>
</feature>
<feature type="transmembrane region" description="Helical" evidence="1">
    <location>
        <begin position="112"/>
        <end position="132"/>
    </location>
</feature>